<sequence>MGGVGLCFPQMQFIYVLPGWEGSVHDGRVLRDAINRSSGLKVSQELEMVYGKDRAIGLVAEDPMMTAQNITDVDVGLTISDDNSLAEKGVELLSAQVEGFMQTVSSHFVSMSSWVQGKSSKIPQVLEMLDKQALFNREEGFFFGRWFFRRQLPHAGFLASANGGSGSGFSRRRHQGVIGLRRRLSSPLPRVAGGSGPSSHPTSSFLFRHTTATTSKGACPVEEEDTCAAFVAGHASPTPTLMPQRSRRLQRVQAAVTASGDHCRYPRPPPVAADATDAAPSGYRHLSHTAGSECLHRPWLSTAASASHRPRASSSGCRHRHRLLQPLPQPSPTTSAVVSGDHCRRHLRVASSPTGQPSFGGLSVSDIYTSDRQHYDRSHDSIRPASIHPIGSIPIARSALPTPRYSTVGPAFYVRSLTILDAAHSARQASIS</sequence>
<proteinExistence type="predicted"/>
<dbReference type="AlphaFoldDB" id="A0A8J5CXP7"/>
<dbReference type="Proteomes" id="UP000734854">
    <property type="component" value="Unassembled WGS sequence"/>
</dbReference>
<protein>
    <submittedName>
        <fullName evidence="1">Uncharacterized protein</fullName>
    </submittedName>
</protein>
<accession>A0A8J5CXP7</accession>
<evidence type="ECO:0000313" key="1">
    <source>
        <dbReference type="EMBL" id="KAG6474023.1"/>
    </source>
</evidence>
<name>A0A8J5CXP7_ZINOF</name>
<dbReference type="EMBL" id="JACMSC010000019">
    <property type="protein sequence ID" value="KAG6474023.1"/>
    <property type="molecule type" value="Genomic_DNA"/>
</dbReference>
<gene>
    <name evidence="1" type="ORF">ZIOFF_067946</name>
</gene>
<comment type="caution">
    <text evidence="1">The sequence shown here is derived from an EMBL/GenBank/DDBJ whole genome shotgun (WGS) entry which is preliminary data.</text>
</comment>
<reference evidence="1 2" key="1">
    <citation type="submission" date="2020-08" db="EMBL/GenBank/DDBJ databases">
        <title>Plant Genome Project.</title>
        <authorList>
            <person name="Zhang R.-G."/>
        </authorList>
    </citation>
    <scope>NUCLEOTIDE SEQUENCE [LARGE SCALE GENOMIC DNA]</scope>
    <source>
        <tissue evidence="1">Rhizome</tissue>
    </source>
</reference>
<evidence type="ECO:0000313" key="2">
    <source>
        <dbReference type="Proteomes" id="UP000734854"/>
    </source>
</evidence>
<keyword evidence="2" id="KW-1185">Reference proteome</keyword>
<organism evidence="1 2">
    <name type="scientific">Zingiber officinale</name>
    <name type="common">Ginger</name>
    <name type="synonym">Amomum zingiber</name>
    <dbReference type="NCBI Taxonomy" id="94328"/>
    <lineage>
        <taxon>Eukaryota</taxon>
        <taxon>Viridiplantae</taxon>
        <taxon>Streptophyta</taxon>
        <taxon>Embryophyta</taxon>
        <taxon>Tracheophyta</taxon>
        <taxon>Spermatophyta</taxon>
        <taxon>Magnoliopsida</taxon>
        <taxon>Liliopsida</taxon>
        <taxon>Zingiberales</taxon>
        <taxon>Zingiberaceae</taxon>
        <taxon>Zingiber</taxon>
    </lineage>
</organism>